<accession>A0ABY7B343</accession>
<keyword evidence="2" id="KW-1185">Reference proteome</keyword>
<dbReference type="RefSeq" id="WP_268756861.1">
    <property type="nucleotide sequence ID" value="NZ_CP113836.1"/>
</dbReference>
<proteinExistence type="predicted"/>
<protein>
    <recommendedName>
        <fullName evidence="3">Secreted protein</fullName>
    </recommendedName>
</protein>
<evidence type="ECO:0000313" key="2">
    <source>
        <dbReference type="Proteomes" id="UP001163203"/>
    </source>
</evidence>
<sequence>MLDATAGAVVDAVLDAVAEAGGVLVVVLLVMVVVDDDEAGVLVAALEEVPSVVGVPEAASRVLAAVGRLACMARVGVWDCQGPPVTQTVKPRRNAAVTAASTGNFLFFFALWRPAISVPFSYCG</sequence>
<evidence type="ECO:0008006" key="3">
    <source>
        <dbReference type="Google" id="ProtNLM"/>
    </source>
</evidence>
<dbReference type="Proteomes" id="UP001163203">
    <property type="component" value="Chromosome"/>
</dbReference>
<name>A0ABY7B343_9PSEU</name>
<evidence type="ECO:0000313" key="1">
    <source>
        <dbReference type="EMBL" id="WAL66731.1"/>
    </source>
</evidence>
<dbReference type="EMBL" id="CP113836">
    <property type="protein sequence ID" value="WAL66731.1"/>
    <property type="molecule type" value="Genomic_DNA"/>
</dbReference>
<organism evidence="1 2">
    <name type="scientific">Amycolatopsis cynarae</name>
    <dbReference type="NCBI Taxonomy" id="2995223"/>
    <lineage>
        <taxon>Bacteria</taxon>
        <taxon>Bacillati</taxon>
        <taxon>Actinomycetota</taxon>
        <taxon>Actinomycetes</taxon>
        <taxon>Pseudonocardiales</taxon>
        <taxon>Pseudonocardiaceae</taxon>
        <taxon>Amycolatopsis</taxon>
    </lineage>
</organism>
<reference evidence="1" key="1">
    <citation type="submission" date="2022-11" db="EMBL/GenBank/DDBJ databases">
        <authorList>
            <person name="Mo P."/>
        </authorList>
    </citation>
    <scope>NUCLEOTIDE SEQUENCE</scope>
    <source>
        <strain evidence="1">HUAS 11-8</strain>
    </source>
</reference>
<gene>
    <name evidence="1" type="ORF">ORV05_02635</name>
</gene>